<keyword evidence="9 16" id="KW-0418">Kinase</keyword>
<evidence type="ECO:0000256" key="2">
    <source>
        <dbReference type="ARBA" id="ARBA00004651"/>
    </source>
</evidence>
<keyword evidence="4" id="KW-1003">Cell membrane</keyword>
<evidence type="ECO:0000256" key="10">
    <source>
        <dbReference type="ARBA" id="ARBA00022840"/>
    </source>
</evidence>
<keyword evidence="6" id="KW-0808">Transferase</keyword>
<evidence type="ECO:0000313" key="16">
    <source>
        <dbReference type="EMBL" id="GED21116.1"/>
    </source>
</evidence>
<gene>
    <name evidence="16" type="ORF">HHA01_00930</name>
</gene>
<sequence>MPRPQLRLSSLIFLLVAAMVVLSLGLALWLFTAQLSETLERSQARRVTDLAQTLADRPRVREALLARRSGPTDGTIPGAPELQTRIDGLRQRLGVDFIVIMDERAIRLTHPDPSRVGRRFRGGDEGRALAGEVYHSRARGTLGTSIRGFAPVRDGGGDVIGAVAVGVTLDSLGTLLAANRQNVIIGVLLLMVLSALGASWLARFIKRVLLGLEPYQITRLVEERQAMLASVHEGILAVDRQARLTLVNPTARRLLARANLGPPPLGEAVADYLPFSGLPEVLAGEGETLDHELDLNGQVVLANRLPILHRGQVIGAIATFRDKSEINALAEQLTGVSRYAEALRAATHEFKNQRHVMLGLAQMGELDRLRGYLSELMDHHVTPGAALVADIEDPVLAGFLLGKRSEARERDLELEIIIESPLPVPAETEQVHDLVTVLGNLLGNAFDAVEGRDVRRVTLTMSWAEGQLDLHVQDTGGGIAPGVRERLFEPGVSTKGAGRGLGLNAVRERVQAGGGSLATYSEAGLGTLFEVELPYPAATHNDAGEG</sequence>
<evidence type="ECO:0000256" key="4">
    <source>
        <dbReference type="ARBA" id="ARBA00022475"/>
    </source>
</evidence>
<name>A0A4Y4EVE7_9GAMM</name>
<dbReference type="Gene3D" id="3.30.565.10">
    <property type="entry name" value="Histidine kinase-like ATPase, C-terminal domain"/>
    <property type="match status" value="1"/>
</dbReference>
<dbReference type="EMBL" id="BJOC01000003">
    <property type="protein sequence ID" value="GED21116.1"/>
    <property type="molecule type" value="Genomic_DNA"/>
</dbReference>
<keyword evidence="10" id="KW-0067">ATP-binding</keyword>
<evidence type="ECO:0000256" key="13">
    <source>
        <dbReference type="ARBA" id="ARBA00023136"/>
    </source>
</evidence>
<keyword evidence="12" id="KW-0902">Two-component regulatory system</keyword>
<keyword evidence="11 14" id="KW-1133">Transmembrane helix</keyword>
<feature type="transmembrane region" description="Helical" evidence="14">
    <location>
        <begin position="183"/>
        <end position="202"/>
    </location>
</feature>
<keyword evidence="5" id="KW-0597">Phosphoprotein</keyword>
<dbReference type="Gene3D" id="3.30.450.20">
    <property type="entry name" value="PAS domain"/>
    <property type="match status" value="2"/>
</dbReference>
<dbReference type="GO" id="GO:0005886">
    <property type="term" value="C:plasma membrane"/>
    <property type="evidence" value="ECO:0007669"/>
    <property type="project" value="UniProtKB-SubCell"/>
</dbReference>
<dbReference type="NCBIfam" id="NF008298">
    <property type="entry name" value="PRK11086.1"/>
    <property type="match status" value="1"/>
</dbReference>
<dbReference type="GO" id="GO:0000155">
    <property type="term" value="F:phosphorelay sensor kinase activity"/>
    <property type="evidence" value="ECO:0007669"/>
    <property type="project" value="TreeGrafter"/>
</dbReference>
<dbReference type="RefSeq" id="WP_141317138.1">
    <property type="nucleotide sequence ID" value="NZ_BJOC01000003.1"/>
</dbReference>
<evidence type="ECO:0000256" key="6">
    <source>
        <dbReference type="ARBA" id="ARBA00022679"/>
    </source>
</evidence>
<dbReference type="PRINTS" id="PR00344">
    <property type="entry name" value="BCTRLSENSOR"/>
</dbReference>
<accession>A0A4Y4EVE7</accession>
<dbReference type="SMART" id="SM00387">
    <property type="entry name" value="HATPase_c"/>
    <property type="match status" value="1"/>
</dbReference>
<feature type="transmembrane region" description="Helical" evidence="14">
    <location>
        <begin position="12"/>
        <end position="31"/>
    </location>
</feature>
<evidence type="ECO:0000256" key="3">
    <source>
        <dbReference type="ARBA" id="ARBA00012438"/>
    </source>
</evidence>
<evidence type="ECO:0000256" key="9">
    <source>
        <dbReference type="ARBA" id="ARBA00022777"/>
    </source>
</evidence>
<proteinExistence type="predicted"/>
<keyword evidence="17" id="KW-1185">Reference proteome</keyword>
<dbReference type="AlphaFoldDB" id="A0A4Y4EVE7"/>
<evidence type="ECO:0000256" key="7">
    <source>
        <dbReference type="ARBA" id="ARBA00022692"/>
    </source>
</evidence>
<evidence type="ECO:0000313" key="17">
    <source>
        <dbReference type="Proteomes" id="UP000319812"/>
    </source>
</evidence>
<evidence type="ECO:0000256" key="1">
    <source>
        <dbReference type="ARBA" id="ARBA00000085"/>
    </source>
</evidence>
<reference evidence="16 17" key="1">
    <citation type="submission" date="2019-06" db="EMBL/GenBank/DDBJ databases">
        <title>Whole genome shotgun sequence of Halomonas halmophila NBRC 15537.</title>
        <authorList>
            <person name="Hosoyama A."/>
            <person name="Uohara A."/>
            <person name="Ohji S."/>
            <person name="Ichikawa N."/>
        </authorList>
    </citation>
    <scope>NUCLEOTIDE SEQUENCE [LARGE SCALE GENOMIC DNA]</scope>
    <source>
        <strain evidence="16 17">NBRC 15537</strain>
    </source>
</reference>
<dbReference type="Proteomes" id="UP000319812">
    <property type="component" value="Unassembled WGS sequence"/>
</dbReference>
<evidence type="ECO:0000256" key="8">
    <source>
        <dbReference type="ARBA" id="ARBA00022741"/>
    </source>
</evidence>
<keyword evidence="8" id="KW-0547">Nucleotide-binding</keyword>
<dbReference type="GO" id="GO:0005524">
    <property type="term" value="F:ATP binding"/>
    <property type="evidence" value="ECO:0007669"/>
    <property type="project" value="UniProtKB-KW"/>
</dbReference>
<dbReference type="Pfam" id="PF17203">
    <property type="entry name" value="sCache_3_2"/>
    <property type="match status" value="1"/>
</dbReference>
<keyword evidence="7 14" id="KW-0812">Transmembrane</keyword>
<dbReference type="InterPro" id="IPR004358">
    <property type="entry name" value="Sig_transdc_His_kin-like_C"/>
</dbReference>
<dbReference type="SUPFAM" id="SSF103190">
    <property type="entry name" value="Sensory domain-like"/>
    <property type="match status" value="1"/>
</dbReference>
<protein>
    <recommendedName>
        <fullName evidence="3">histidine kinase</fullName>
        <ecNumber evidence="3">2.7.13.3</ecNumber>
    </recommendedName>
</protein>
<dbReference type="InterPro" id="IPR036890">
    <property type="entry name" value="HATPase_C_sf"/>
</dbReference>
<dbReference type="PANTHER" id="PTHR43547:SF10">
    <property type="entry name" value="SENSOR HISTIDINE KINASE DCUS"/>
    <property type="match status" value="1"/>
</dbReference>
<dbReference type="InterPro" id="IPR005467">
    <property type="entry name" value="His_kinase_dom"/>
</dbReference>
<dbReference type="InterPro" id="IPR029151">
    <property type="entry name" value="Sensor-like_sf"/>
</dbReference>
<comment type="caution">
    <text evidence="16">The sequence shown here is derived from an EMBL/GenBank/DDBJ whole genome shotgun (WGS) entry which is preliminary data.</text>
</comment>
<dbReference type="CDD" id="cd18773">
    <property type="entry name" value="PDC1_HK_sensor"/>
    <property type="match status" value="1"/>
</dbReference>
<evidence type="ECO:0000256" key="5">
    <source>
        <dbReference type="ARBA" id="ARBA00022553"/>
    </source>
</evidence>
<dbReference type="EC" id="2.7.13.3" evidence="3"/>
<dbReference type="InterPro" id="IPR033463">
    <property type="entry name" value="sCache_3"/>
</dbReference>
<dbReference type="PROSITE" id="PS50109">
    <property type="entry name" value="HIS_KIN"/>
    <property type="match status" value="1"/>
</dbReference>
<evidence type="ECO:0000256" key="12">
    <source>
        <dbReference type="ARBA" id="ARBA00023012"/>
    </source>
</evidence>
<dbReference type="InterPro" id="IPR003594">
    <property type="entry name" value="HATPase_dom"/>
</dbReference>
<evidence type="ECO:0000256" key="14">
    <source>
        <dbReference type="SAM" id="Phobius"/>
    </source>
</evidence>
<dbReference type="PANTHER" id="PTHR43547">
    <property type="entry name" value="TWO-COMPONENT HISTIDINE KINASE"/>
    <property type="match status" value="1"/>
</dbReference>
<dbReference type="SUPFAM" id="SSF55874">
    <property type="entry name" value="ATPase domain of HSP90 chaperone/DNA topoisomerase II/histidine kinase"/>
    <property type="match status" value="1"/>
</dbReference>
<dbReference type="Gene3D" id="1.10.287.130">
    <property type="match status" value="1"/>
</dbReference>
<feature type="domain" description="Histidine kinase" evidence="15">
    <location>
        <begin position="324"/>
        <end position="537"/>
    </location>
</feature>
<evidence type="ECO:0000259" key="15">
    <source>
        <dbReference type="PROSITE" id="PS50109"/>
    </source>
</evidence>
<comment type="subcellular location">
    <subcellularLocation>
        <location evidence="2">Cell membrane</location>
        <topology evidence="2">Multi-pass membrane protein</topology>
    </subcellularLocation>
</comment>
<keyword evidence="13 14" id="KW-0472">Membrane</keyword>
<dbReference type="FunFam" id="3.30.450.20:FF:000018">
    <property type="entry name" value="Sensor histidine kinase DcuS"/>
    <property type="match status" value="1"/>
</dbReference>
<dbReference type="OrthoDB" id="9792686at2"/>
<comment type="catalytic activity">
    <reaction evidence="1">
        <text>ATP + protein L-histidine = ADP + protein N-phospho-L-histidine.</text>
        <dbReference type="EC" id="2.7.13.3"/>
    </reaction>
</comment>
<dbReference type="Pfam" id="PF02518">
    <property type="entry name" value="HATPase_c"/>
    <property type="match status" value="1"/>
</dbReference>
<organism evidence="16 17">
    <name type="scientific">Halomonas halmophila</name>
    <dbReference type="NCBI Taxonomy" id="252"/>
    <lineage>
        <taxon>Bacteria</taxon>
        <taxon>Pseudomonadati</taxon>
        <taxon>Pseudomonadota</taxon>
        <taxon>Gammaproteobacteria</taxon>
        <taxon>Oceanospirillales</taxon>
        <taxon>Halomonadaceae</taxon>
        <taxon>Halomonas</taxon>
    </lineage>
</organism>
<evidence type="ECO:0000256" key="11">
    <source>
        <dbReference type="ARBA" id="ARBA00022989"/>
    </source>
</evidence>